<dbReference type="GO" id="GO:0005524">
    <property type="term" value="F:ATP binding"/>
    <property type="evidence" value="ECO:0007669"/>
    <property type="project" value="UniProtKB-KW"/>
</dbReference>
<feature type="domain" description="Terminase large subunit gp17-like C-terminal" evidence="5">
    <location>
        <begin position="264"/>
        <end position="430"/>
    </location>
</feature>
<dbReference type="Pfam" id="PF17289">
    <property type="entry name" value="Terminase_6C"/>
    <property type="match status" value="1"/>
</dbReference>
<sequence length="511" mass="58449">MADLSTYKAAKNSKFEILTEDGFKSFKGILHGENTQKIKLTFSNGSILNCTPKHKLATTKEKYIYARDVEQGDVLYGGTTLVRKECYSNDEVVYELLEVSDTHSYYANGILNKQCVLLDELAFIDNHLVEEFWASVYPIISSSKKSKIFVASTPNGTGNLFHDLYSGAMEQDPEKHNGWKAERVDWWEVPGRDEKWKNKTIREMGSREKFDQEFGNTFLQTGESAIDEAFFEKLKAECAEPTFVFDEGHYLLWKEPDKERLYVVGVDVAEGVGEAASVVQVLDITDLRNIEQVAIYHNRNISPYNFTTKLHEILQHWGNPPALIERNNCGAQVVDQLKNSLRYENIVNYGSKAGDKIFNKPGVVAHTNTKYKGVTNMRYWINELNVVRIRDIKTLAELKGFVRYPNGTWAAKSGSDSHDDRVMSLIWTLMILENEVTEKYYEIVELDDNKRPQVIKSMDYGIKYFINPTSMYSNERDSDNAMPLPILISTGSELDQTDLTDLQQQGWAYLN</sequence>
<dbReference type="CDD" id="cd00081">
    <property type="entry name" value="Hint"/>
    <property type="match status" value="1"/>
</dbReference>
<dbReference type="Gene3D" id="3.40.50.300">
    <property type="entry name" value="P-loop containing nucleotide triphosphate hydrolases"/>
    <property type="match status" value="1"/>
</dbReference>
<keyword evidence="3" id="KW-0067">ATP-binding</keyword>
<dbReference type="Gene3D" id="3.30.420.240">
    <property type="match status" value="1"/>
</dbReference>
<proteinExistence type="predicted"/>
<dbReference type="EMBL" id="LR798360">
    <property type="protein sequence ID" value="CAB5226374.1"/>
    <property type="molecule type" value="Genomic_DNA"/>
</dbReference>
<evidence type="ECO:0000256" key="1">
    <source>
        <dbReference type="ARBA" id="ARBA00022612"/>
    </source>
</evidence>
<reference evidence="6" key="1">
    <citation type="submission" date="2020-05" db="EMBL/GenBank/DDBJ databases">
        <authorList>
            <person name="Chiriac C."/>
            <person name="Salcher M."/>
            <person name="Ghai R."/>
            <person name="Kavagutti S V."/>
        </authorList>
    </citation>
    <scope>NUCLEOTIDE SEQUENCE</scope>
</reference>
<keyword evidence="2" id="KW-0547">Nucleotide-binding</keyword>
<evidence type="ECO:0000313" key="6">
    <source>
        <dbReference type="EMBL" id="CAB5226374.1"/>
    </source>
</evidence>
<dbReference type="InterPro" id="IPR027417">
    <property type="entry name" value="P-loop_NTPase"/>
</dbReference>
<keyword evidence="1" id="KW-1188">Viral release from host cell</keyword>
<accession>A0A6J7X9Q3</accession>
<evidence type="ECO:0000259" key="5">
    <source>
        <dbReference type="Pfam" id="PF17289"/>
    </source>
</evidence>
<protein>
    <submittedName>
        <fullName evidence="6">Large terminase protein</fullName>
    </submittedName>
</protein>
<keyword evidence="4" id="KW-0231">Viral genome packaging</keyword>
<dbReference type="SUPFAM" id="SSF51294">
    <property type="entry name" value="Hedgehog/intein (Hint) domain"/>
    <property type="match status" value="1"/>
</dbReference>
<dbReference type="InterPro" id="IPR035421">
    <property type="entry name" value="Terminase_6C"/>
</dbReference>
<evidence type="ECO:0000256" key="2">
    <source>
        <dbReference type="ARBA" id="ARBA00022741"/>
    </source>
</evidence>
<organism evidence="6">
    <name type="scientific">uncultured Caudovirales phage</name>
    <dbReference type="NCBI Taxonomy" id="2100421"/>
    <lineage>
        <taxon>Viruses</taxon>
        <taxon>Duplodnaviria</taxon>
        <taxon>Heunggongvirae</taxon>
        <taxon>Uroviricota</taxon>
        <taxon>Caudoviricetes</taxon>
        <taxon>Peduoviridae</taxon>
        <taxon>Maltschvirus</taxon>
        <taxon>Maltschvirus maltsch</taxon>
    </lineage>
</organism>
<dbReference type="InterPro" id="IPR036844">
    <property type="entry name" value="Hint_dom_sf"/>
</dbReference>
<evidence type="ECO:0000256" key="3">
    <source>
        <dbReference type="ARBA" id="ARBA00022840"/>
    </source>
</evidence>
<gene>
    <name evidence="6" type="ORF">UFOVP760_150</name>
</gene>
<name>A0A6J7X9Q3_9CAUD</name>
<dbReference type="Gene3D" id="2.170.16.10">
    <property type="entry name" value="Hedgehog/Intein (Hint) domain"/>
    <property type="match status" value="1"/>
</dbReference>
<evidence type="ECO:0000256" key="4">
    <source>
        <dbReference type="ARBA" id="ARBA00023219"/>
    </source>
</evidence>